<reference evidence="3 4" key="1">
    <citation type="submission" date="2024-04" db="EMBL/GenBank/DDBJ databases">
        <title>Novel species of the genus Ideonella isolated from streams.</title>
        <authorList>
            <person name="Lu H."/>
        </authorList>
    </citation>
    <scope>NUCLEOTIDE SEQUENCE [LARGE SCALE GENOMIC DNA]</scope>
    <source>
        <strain evidence="3 4">LYT19W</strain>
    </source>
</reference>
<dbReference type="Proteomes" id="UP001379945">
    <property type="component" value="Unassembled WGS sequence"/>
</dbReference>
<feature type="domain" description="Right handed beta helix" evidence="2">
    <location>
        <begin position="105"/>
        <end position="255"/>
    </location>
</feature>
<keyword evidence="1" id="KW-0732">Signal</keyword>
<evidence type="ECO:0000259" key="2">
    <source>
        <dbReference type="Pfam" id="PF13229"/>
    </source>
</evidence>
<accession>A0ABU9C912</accession>
<dbReference type="Gene3D" id="2.160.20.10">
    <property type="entry name" value="Single-stranded right-handed beta-helix, Pectin lyase-like"/>
    <property type="match status" value="1"/>
</dbReference>
<proteinExistence type="predicted"/>
<organism evidence="3 4">
    <name type="scientific">Ideonella margarita</name>
    <dbReference type="NCBI Taxonomy" id="2984191"/>
    <lineage>
        <taxon>Bacteria</taxon>
        <taxon>Pseudomonadati</taxon>
        <taxon>Pseudomonadota</taxon>
        <taxon>Betaproteobacteria</taxon>
        <taxon>Burkholderiales</taxon>
        <taxon>Sphaerotilaceae</taxon>
        <taxon>Ideonella</taxon>
    </lineage>
</organism>
<dbReference type="EMBL" id="JBBUTI010000016">
    <property type="protein sequence ID" value="MEK8048371.1"/>
    <property type="molecule type" value="Genomic_DNA"/>
</dbReference>
<dbReference type="InterPro" id="IPR022441">
    <property type="entry name" value="Para_beta_helix_rpt-2"/>
</dbReference>
<feature type="chain" id="PRO_5045727369" evidence="1">
    <location>
        <begin position="27"/>
        <end position="464"/>
    </location>
</feature>
<dbReference type="InterPro" id="IPR006626">
    <property type="entry name" value="PbH1"/>
</dbReference>
<dbReference type="RefSeq" id="WP_341400682.1">
    <property type="nucleotide sequence ID" value="NZ_JBBUTI010000016.1"/>
</dbReference>
<evidence type="ECO:0000313" key="3">
    <source>
        <dbReference type="EMBL" id="MEK8048371.1"/>
    </source>
</evidence>
<keyword evidence="4" id="KW-1185">Reference proteome</keyword>
<dbReference type="SMART" id="SM00710">
    <property type="entry name" value="PbH1"/>
    <property type="match status" value="7"/>
</dbReference>
<name>A0ABU9C912_9BURK</name>
<dbReference type="InterPro" id="IPR012334">
    <property type="entry name" value="Pectin_lyas_fold"/>
</dbReference>
<evidence type="ECO:0000256" key="1">
    <source>
        <dbReference type="SAM" id="SignalP"/>
    </source>
</evidence>
<comment type="caution">
    <text evidence="3">The sequence shown here is derived from an EMBL/GenBank/DDBJ whole genome shotgun (WGS) entry which is preliminary data.</text>
</comment>
<protein>
    <submittedName>
        <fullName evidence="3">Right-handed parallel beta-helix repeat-containing protein</fullName>
    </submittedName>
</protein>
<dbReference type="SUPFAM" id="SSF51126">
    <property type="entry name" value="Pectin lyase-like"/>
    <property type="match status" value="1"/>
</dbReference>
<dbReference type="Pfam" id="PF13229">
    <property type="entry name" value="Beta_helix"/>
    <property type="match status" value="1"/>
</dbReference>
<dbReference type="NCBIfam" id="TIGR03804">
    <property type="entry name" value="para_beta_helix"/>
    <property type="match status" value="1"/>
</dbReference>
<dbReference type="InterPro" id="IPR011050">
    <property type="entry name" value="Pectin_lyase_fold/virulence"/>
</dbReference>
<sequence length="464" mass="48813">MHFRFTTTIRPVFMAIALLLSGAASHGQTTPVTVAVGPVNPMPAGAIQISRLMDVPWANLPPGSVVLVGPGNQPGPVTITSQGTAAQPITVRAALATQPPIIGSAIDFQGAAYVKLKNMVVDGSPWASVVVRRGSHHLTIDHNTLRNSDQGLSISDGAGTGHQITNNLIEGHRTGGIGIGLVNASPTDRTRIAGNLIRNNGHHGIELNASNYLVEYNTTTGNGMAIGGTSGIHLYAKDAAENSGDDNIIRYNFSYANHDRIAYDGNGIQIDQWCDRNVVENNVVWGNDGAGIIVFDASDNRVVGNTAIGNMRDPKRGLWGAGELIVSTFSPAVDRTRNNLIANNVLVSTRADVPALFVDAATNDNPNTIGPNFMSNRQGGWLLQRGTGMTRVAAELDALAGTTGNLGTAVSFMDEANPLGHGMRLQHTPPGLGVRLPGMHRDMMGGAPLKGYSLFGAYYTAPGL</sequence>
<evidence type="ECO:0000313" key="4">
    <source>
        <dbReference type="Proteomes" id="UP001379945"/>
    </source>
</evidence>
<feature type="signal peptide" evidence="1">
    <location>
        <begin position="1"/>
        <end position="26"/>
    </location>
</feature>
<dbReference type="InterPro" id="IPR039448">
    <property type="entry name" value="Beta_helix"/>
</dbReference>
<gene>
    <name evidence="3" type="ORF">AACH00_18605</name>
</gene>